<dbReference type="Gene3D" id="3.40.50.150">
    <property type="entry name" value="Vaccinia Virus protein VP39"/>
    <property type="match status" value="1"/>
</dbReference>
<dbReference type="CDD" id="cd02440">
    <property type="entry name" value="AdoMet_MTases"/>
    <property type="match status" value="1"/>
</dbReference>
<feature type="domain" description="Methyltransferase type 11" evidence="1">
    <location>
        <begin position="40"/>
        <end position="137"/>
    </location>
</feature>
<gene>
    <name evidence="2" type="ORF">S06H3_46130</name>
</gene>
<organism evidence="2">
    <name type="scientific">marine sediment metagenome</name>
    <dbReference type="NCBI Taxonomy" id="412755"/>
    <lineage>
        <taxon>unclassified sequences</taxon>
        <taxon>metagenomes</taxon>
        <taxon>ecological metagenomes</taxon>
    </lineage>
</organism>
<evidence type="ECO:0000259" key="1">
    <source>
        <dbReference type="Pfam" id="PF08241"/>
    </source>
</evidence>
<evidence type="ECO:0000313" key="2">
    <source>
        <dbReference type="EMBL" id="GAI38511.1"/>
    </source>
</evidence>
<dbReference type="AlphaFoldDB" id="X1P7U8"/>
<dbReference type="Pfam" id="PF08241">
    <property type="entry name" value="Methyltransf_11"/>
    <property type="match status" value="1"/>
</dbReference>
<proteinExistence type="predicted"/>
<dbReference type="PANTHER" id="PTHR43591">
    <property type="entry name" value="METHYLTRANSFERASE"/>
    <property type="match status" value="1"/>
</dbReference>
<dbReference type="SUPFAM" id="SSF53335">
    <property type="entry name" value="S-adenosyl-L-methionine-dependent methyltransferases"/>
    <property type="match status" value="1"/>
</dbReference>
<reference evidence="2" key="1">
    <citation type="journal article" date="2014" name="Front. Microbiol.">
        <title>High frequency of phylogenetically diverse reductive dehalogenase-homologous genes in deep subseafloor sedimentary metagenomes.</title>
        <authorList>
            <person name="Kawai M."/>
            <person name="Futagami T."/>
            <person name="Toyoda A."/>
            <person name="Takaki Y."/>
            <person name="Nishi S."/>
            <person name="Hori S."/>
            <person name="Arai W."/>
            <person name="Tsubouchi T."/>
            <person name="Morono Y."/>
            <person name="Uchiyama I."/>
            <person name="Ito T."/>
            <person name="Fujiyama A."/>
            <person name="Inagaki F."/>
            <person name="Takami H."/>
        </authorList>
    </citation>
    <scope>NUCLEOTIDE SEQUENCE</scope>
    <source>
        <strain evidence="2">Expedition CK06-06</strain>
    </source>
</reference>
<dbReference type="InterPro" id="IPR029063">
    <property type="entry name" value="SAM-dependent_MTases_sf"/>
</dbReference>
<dbReference type="GO" id="GO:0008757">
    <property type="term" value="F:S-adenosylmethionine-dependent methyltransferase activity"/>
    <property type="evidence" value="ECO:0007669"/>
    <property type="project" value="InterPro"/>
</dbReference>
<name>X1P7U8_9ZZZZ</name>
<dbReference type="InterPro" id="IPR013216">
    <property type="entry name" value="Methyltransf_11"/>
</dbReference>
<dbReference type="EMBL" id="BARV01028873">
    <property type="protein sequence ID" value="GAI38511.1"/>
    <property type="molecule type" value="Genomic_DNA"/>
</dbReference>
<accession>X1P7U8</accession>
<sequence>MILNPIERWVVNSPVKRIRQHLVMQWFKSTVAVKAGTTILEVGCGRGVGAKLIYETYQPAHLYLLDLDLRMIKKAERWLNGEDEKPIYFCVGDAARLPLKDDSLDAVFGFGFLHHVPAWRNGLAEVARVLKNGGVYFMEEYYPGLYQNFITKHILVHPHRDRFNSQDLHQAFQNASLTLTHTFELKRMGILGVGVKADGLSISCKRHESACQVALD</sequence>
<comment type="caution">
    <text evidence="2">The sequence shown here is derived from an EMBL/GenBank/DDBJ whole genome shotgun (WGS) entry which is preliminary data.</text>
</comment>
<protein>
    <recommendedName>
        <fullName evidence="1">Methyltransferase type 11 domain-containing protein</fullName>
    </recommendedName>
</protein>